<evidence type="ECO:0000256" key="3">
    <source>
        <dbReference type="ARBA" id="ARBA00022777"/>
    </source>
</evidence>
<dbReference type="AlphaFoldDB" id="A0AAV5ST91"/>
<dbReference type="Proteomes" id="UP001432027">
    <property type="component" value="Unassembled WGS sequence"/>
</dbReference>
<dbReference type="PANTHER" id="PTHR11042:SF91">
    <property type="entry name" value="EUKARYOTIC TRANSLATION INITIATION FACTOR 2-ALPHA KINASE"/>
    <property type="match status" value="1"/>
</dbReference>
<dbReference type="InterPro" id="IPR011009">
    <property type="entry name" value="Kinase-like_dom_sf"/>
</dbReference>
<reference evidence="8" key="1">
    <citation type="submission" date="2023-10" db="EMBL/GenBank/DDBJ databases">
        <title>Genome assembly of Pristionchus species.</title>
        <authorList>
            <person name="Yoshida K."/>
            <person name="Sommer R.J."/>
        </authorList>
    </citation>
    <scope>NUCLEOTIDE SEQUENCE</scope>
    <source>
        <strain evidence="8">RS0144</strain>
    </source>
</reference>
<keyword evidence="4 5" id="KW-0067">ATP-binding</keyword>
<dbReference type="PROSITE" id="PS00107">
    <property type="entry name" value="PROTEIN_KINASE_ATP"/>
    <property type="match status" value="1"/>
</dbReference>
<evidence type="ECO:0000256" key="5">
    <source>
        <dbReference type="PROSITE-ProRule" id="PRU10141"/>
    </source>
</evidence>
<evidence type="ECO:0000256" key="4">
    <source>
        <dbReference type="ARBA" id="ARBA00022840"/>
    </source>
</evidence>
<feature type="non-terminal residue" evidence="8">
    <location>
        <position position="1"/>
    </location>
</feature>
<evidence type="ECO:0000259" key="7">
    <source>
        <dbReference type="PROSITE" id="PS50011"/>
    </source>
</evidence>
<dbReference type="PROSITE" id="PS50011">
    <property type="entry name" value="PROTEIN_KINASE_DOM"/>
    <property type="match status" value="1"/>
</dbReference>
<dbReference type="FunFam" id="3.30.200.20:FF:000706">
    <property type="entry name" value="Protein kinase"/>
    <property type="match status" value="1"/>
</dbReference>
<sequence>VIMSSGMPLNLEEENKALRETVARLTEEKRKCEEEIERLSQYSSKFSKEFKVESILGNGFSGCVFETSNSLDDGKYAVKRIAVEPKEEIINKTLREVRAMAKLDHPNIIRYNSTWIERPPDDWQYKADEEILENIKSRRRQLLHYKPNSVFIYIQMQLCKFSLTQWLNENMVKESRPIHRMKNWFKQIINAVECIHEHKHIHRDLKPCNILYITNDHLKICDMGIVAQQRVENGVEITMTRTKAGTAEYMSPEQASFVSRINAKSDIFTLGLILAELCVVMSYEEKVKFFDNYRMGKPSLAFEDEKTAKFVGWLTNVDNKKRPDCKEMLDHLYLASY</sequence>
<dbReference type="GO" id="GO:0005634">
    <property type="term" value="C:nucleus"/>
    <property type="evidence" value="ECO:0007669"/>
    <property type="project" value="TreeGrafter"/>
</dbReference>
<proteinExistence type="predicted"/>
<comment type="caution">
    <text evidence="8">The sequence shown here is derived from an EMBL/GenBank/DDBJ whole genome shotgun (WGS) entry which is preliminary data.</text>
</comment>
<keyword evidence="1" id="KW-0808">Transferase</keyword>
<dbReference type="InterPro" id="IPR017441">
    <property type="entry name" value="Protein_kinase_ATP_BS"/>
</dbReference>
<keyword evidence="9" id="KW-1185">Reference proteome</keyword>
<gene>
    <name evidence="8" type="ORF">PENTCL1PPCAC_8561</name>
</gene>
<accession>A0AAV5ST91</accession>
<protein>
    <recommendedName>
        <fullName evidence="7">Protein kinase domain-containing protein</fullName>
    </recommendedName>
</protein>
<keyword evidence="3" id="KW-0418">Kinase</keyword>
<dbReference type="InterPro" id="IPR000719">
    <property type="entry name" value="Prot_kinase_dom"/>
</dbReference>
<feature type="domain" description="Protein kinase" evidence="7">
    <location>
        <begin position="50"/>
        <end position="334"/>
    </location>
</feature>
<keyword evidence="6" id="KW-0175">Coiled coil</keyword>
<organism evidence="8 9">
    <name type="scientific">Pristionchus entomophagus</name>
    <dbReference type="NCBI Taxonomy" id="358040"/>
    <lineage>
        <taxon>Eukaryota</taxon>
        <taxon>Metazoa</taxon>
        <taxon>Ecdysozoa</taxon>
        <taxon>Nematoda</taxon>
        <taxon>Chromadorea</taxon>
        <taxon>Rhabditida</taxon>
        <taxon>Rhabditina</taxon>
        <taxon>Diplogasteromorpha</taxon>
        <taxon>Diplogasteroidea</taxon>
        <taxon>Neodiplogasteridae</taxon>
        <taxon>Pristionchus</taxon>
    </lineage>
</organism>
<dbReference type="Pfam" id="PF00069">
    <property type="entry name" value="Pkinase"/>
    <property type="match status" value="1"/>
</dbReference>
<dbReference type="FunFam" id="1.10.510.10:FF:001020">
    <property type="entry name" value="Transmembrane ion channel"/>
    <property type="match status" value="1"/>
</dbReference>
<evidence type="ECO:0000313" key="8">
    <source>
        <dbReference type="EMBL" id="GMS86386.1"/>
    </source>
</evidence>
<feature type="binding site" evidence="5">
    <location>
        <position position="79"/>
    </location>
    <ligand>
        <name>ATP</name>
        <dbReference type="ChEBI" id="CHEBI:30616"/>
    </ligand>
</feature>
<dbReference type="Gene3D" id="1.10.510.10">
    <property type="entry name" value="Transferase(Phosphotransferase) domain 1"/>
    <property type="match status" value="1"/>
</dbReference>
<feature type="coiled-coil region" evidence="6">
    <location>
        <begin position="11"/>
        <end position="45"/>
    </location>
</feature>
<dbReference type="InterPro" id="IPR050339">
    <property type="entry name" value="CC_SR_Kinase"/>
</dbReference>
<dbReference type="GO" id="GO:0005737">
    <property type="term" value="C:cytoplasm"/>
    <property type="evidence" value="ECO:0007669"/>
    <property type="project" value="TreeGrafter"/>
</dbReference>
<dbReference type="Gene3D" id="3.30.200.20">
    <property type="entry name" value="Phosphorylase Kinase, domain 1"/>
    <property type="match status" value="1"/>
</dbReference>
<evidence type="ECO:0000256" key="1">
    <source>
        <dbReference type="ARBA" id="ARBA00022679"/>
    </source>
</evidence>
<dbReference type="SUPFAM" id="SSF56112">
    <property type="entry name" value="Protein kinase-like (PK-like)"/>
    <property type="match status" value="1"/>
</dbReference>
<dbReference type="SMART" id="SM00220">
    <property type="entry name" value="S_TKc"/>
    <property type="match status" value="1"/>
</dbReference>
<evidence type="ECO:0000256" key="6">
    <source>
        <dbReference type="SAM" id="Coils"/>
    </source>
</evidence>
<dbReference type="GO" id="GO:0005524">
    <property type="term" value="F:ATP binding"/>
    <property type="evidence" value="ECO:0007669"/>
    <property type="project" value="UniProtKB-UniRule"/>
</dbReference>
<dbReference type="EMBL" id="BTSX01000002">
    <property type="protein sequence ID" value="GMS86386.1"/>
    <property type="molecule type" value="Genomic_DNA"/>
</dbReference>
<dbReference type="PANTHER" id="PTHR11042">
    <property type="entry name" value="EUKARYOTIC TRANSLATION INITIATION FACTOR 2-ALPHA KINASE EIF2-ALPHA KINASE -RELATED"/>
    <property type="match status" value="1"/>
</dbReference>
<evidence type="ECO:0000313" key="9">
    <source>
        <dbReference type="Proteomes" id="UP001432027"/>
    </source>
</evidence>
<name>A0AAV5ST91_9BILA</name>
<evidence type="ECO:0000256" key="2">
    <source>
        <dbReference type="ARBA" id="ARBA00022741"/>
    </source>
</evidence>
<keyword evidence="2 5" id="KW-0547">Nucleotide-binding</keyword>
<dbReference type="GO" id="GO:0004694">
    <property type="term" value="F:eukaryotic translation initiation factor 2alpha kinase activity"/>
    <property type="evidence" value="ECO:0007669"/>
    <property type="project" value="TreeGrafter"/>
</dbReference>